<dbReference type="GO" id="GO:0000156">
    <property type="term" value="F:phosphorelay response regulator activity"/>
    <property type="evidence" value="ECO:0007669"/>
    <property type="project" value="TreeGrafter"/>
</dbReference>
<dbReference type="GO" id="GO:0000987">
    <property type="term" value="F:cis-regulatory region sequence-specific DNA binding"/>
    <property type="evidence" value="ECO:0007669"/>
    <property type="project" value="UniProtKB-ARBA"/>
</dbReference>
<dbReference type="PANTHER" id="PTHR48111">
    <property type="entry name" value="REGULATOR OF RPOS"/>
    <property type="match status" value="1"/>
</dbReference>
<protein>
    <submittedName>
        <fullName evidence="12">Response regulator transcription factor</fullName>
    </submittedName>
</protein>
<organism evidence="12 13">
    <name type="scientific">Candidatus Phosphoribacter hodrii</name>
    <dbReference type="NCBI Taxonomy" id="2953743"/>
    <lineage>
        <taxon>Bacteria</taxon>
        <taxon>Bacillati</taxon>
        <taxon>Actinomycetota</taxon>
        <taxon>Actinomycetes</taxon>
        <taxon>Micrococcales</taxon>
        <taxon>Dermatophilaceae</taxon>
        <taxon>Candidatus Phosphoribacter</taxon>
    </lineage>
</organism>
<reference evidence="12 13" key="1">
    <citation type="submission" date="2020-10" db="EMBL/GenBank/DDBJ databases">
        <title>Connecting structure to function with the recovery of over 1000 high-quality activated sludge metagenome-assembled genomes encoding full-length rRNA genes using long-read sequencing.</title>
        <authorList>
            <person name="Singleton C.M."/>
            <person name="Petriglieri F."/>
            <person name="Kristensen J.M."/>
            <person name="Kirkegaard R.H."/>
            <person name="Michaelsen T.Y."/>
            <person name="Andersen M.H."/>
            <person name="Karst S.M."/>
            <person name="Dueholm M.S."/>
            <person name="Nielsen P.H."/>
            <person name="Albertsen M."/>
        </authorList>
    </citation>
    <scope>NUCLEOTIDE SEQUENCE [LARGE SCALE GENOMIC DNA]</scope>
    <source>
        <strain evidence="12">AalE_18-Q3-R2-46_BAT3C.188</strain>
    </source>
</reference>
<keyword evidence="4" id="KW-0902">Two-component regulatory system</keyword>
<keyword evidence="6 9" id="KW-0238">DNA-binding</keyword>
<evidence type="ECO:0000313" key="12">
    <source>
        <dbReference type="EMBL" id="MBK6302368.1"/>
    </source>
</evidence>
<evidence type="ECO:0000256" key="3">
    <source>
        <dbReference type="ARBA" id="ARBA00022553"/>
    </source>
</evidence>
<proteinExistence type="predicted"/>
<dbReference type="InterPro" id="IPR039420">
    <property type="entry name" value="WalR-like"/>
</dbReference>
<dbReference type="InterPro" id="IPR001789">
    <property type="entry name" value="Sig_transdc_resp-reg_receiver"/>
</dbReference>
<dbReference type="FunFam" id="3.40.50.2300:FF:000021">
    <property type="entry name" value="Two-component system response regulator KdpE"/>
    <property type="match status" value="1"/>
</dbReference>
<evidence type="ECO:0000256" key="4">
    <source>
        <dbReference type="ARBA" id="ARBA00023012"/>
    </source>
</evidence>
<dbReference type="Proteomes" id="UP000718281">
    <property type="component" value="Unassembled WGS sequence"/>
</dbReference>
<dbReference type="PROSITE" id="PS51755">
    <property type="entry name" value="OMPR_PHOB"/>
    <property type="match status" value="1"/>
</dbReference>
<feature type="domain" description="OmpR/PhoB-type" evidence="11">
    <location>
        <begin position="127"/>
        <end position="226"/>
    </location>
</feature>
<keyword evidence="5" id="KW-0805">Transcription regulation</keyword>
<dbReference type="GO" id="GO:0045893">
    <property type="term" value="P:positive regulation of DNA-templated transcription"/>
    <property type="evidence" value="ECO:0007669"/>
    <property type="project" value="UniProtKB-ARBA"/>
</dbReference>
<dbReference type="InterPro" id="IPR011006">
    <property type="entry name" value="CheY-like_superfamily"/>
</dbReference>
<sequence>MSARVLVVDDDPTILRTLRINLRARNYEVEAVTNGRDALSAFVESPPDLVVLDLGLPDVDGVEVLRRMRRISRVPVVVLSARQDSDDKVEALDEGADDYVTKPFGMDELMARIRAAIRRGGEALASTPPFSCDDFTLDFDERTCEASGSIVHLTPTEWRLLAELARHDGRIVPHENLLKAAWGPTYGRESNYLRVYVSQLRRKLEPDSSRPRHLLTEPGLGYRLVRRGHD</sequence>
<evidence type="ECO:0000256" key="1">
    <source>
        <dbReference type="ARBA" id="ARBA00004496"/>
    </source>
</evidence>
<keyword evidence="2" id="KW-0963">Cytoplasm</keyword>
<evidence type="ECO:0000256" key="7">
    <source>
        <dbReference type="ARBA" id="ARBA00023163"/>
    </source>
</evidence>
<dbReference type="Pfam" id="PF00072">
    <property type="entry name" value="Response_reg"/>
    <property type="match status" value="1"/>
</dbReference>
<keyword evidence="7" id="KW-0804">Transcription</keyword>
<evidence type="ECO:0000259" key="10">
    <source>
        <dbReference type="PROSITE" id="PS50110"/>
    </source>
</evidence>
<evidence type="ECO:0000256" key="8">
    <source>
        <dbReference type="PROSITE-ProRule" id="PRU00169"/>
    </source>
</evidence>
<dbReference type="Pfam" id="PF00486">
    <property type="entry name" value="Trans_reg_C"/>
    <property type="match status" value="1"/>
</dbReference>
<dbReference type="GO" id="GO:0005829">
    <property type="term" value="C:cytosol"/>
    <property type="evidence" value="ECO:0007669"/>
    <property type="project" value="TreeGrafter"/>
</dbReference>
<name>A0A934X8V3_9MICO</name>
<dbReference type="GO" id="GO:0042802">
    <property type="term" value="F:identical protein binding"/>
    <property type="evidence" value="ECO:0007669"/>
    <property type="project" value="UniProtKB-ARBA"/>
</dbReference>
<dbReference type="InterPro" id="IPR016032">
    <property type="entry name" value="Sig_transdc_resp-reg_C-effctor"/>
</dbReference>
<dbReference type="Gene3D" id="1.10.10.10">
    <property type="entry name" value="Winged helix-like DNA-binding domain superfamily/Winged helix DNA-binding domain"/>
    <property type="match status" value="1"/>
</dbReference>
<evidence type="ECO:0000256" key="6">
    <source>
        <dbReference type="ARBA" id="ARBA00023125"/>
    </source>
</evidence>
<evidence type="ECO:0000313" key="13">
    <source>
        <dbReference type="Proteomes" id="UP000718281"/>
    </source>
</evidence>
<dbReference type="InterPro" id="IPR036388">
    <property type="entry name" value="WH-like_DNA-bd_sf"/>
</dbReference>
<dbReference type="SUPFAM" id="SSF46894">
    <property type="entry name" value="C-terminal effector domain of the bipartite response regulators"/>
    <property type="match status" value="1"/>
</dbReference>
<dbReference type="SUPFAM" id="SSF52172">
    <property type="entry name" value="CheY-like"/>
    <property type="match status" value="1"/>
</dbReference>
<evidence type="ECO:0000256" key="2">
    <source>
        <dbReference type="ARBA" id="ARBA00022490"/>
    </source>
</evidence>
<accession>A0A934X8V3</accession>
<comment type="caution">
    <text evidence="12">The sequence shown here is derived from an EMBL/GenBank/DDBJ whole genome shotgun (WGS) entry which is preliminary data.</text>
</comment>
<dbReference type="SMART" id="SM00448">
    <property type="entry name" value="REC"/>
    <property type="match status" value="1"/>
</dbReference>
<dbReference type="PROSITE" id="PS50110">
    <property type="entry name" value="RESPONSE_REGULATORY"/>
    <property type="match status" value="1"/>
</dbReference>
<dbReference type="Gene3D" id="6.10.250.690">
    <property type="match status" value="1"/>
</dbReference>
<feature type="DNA-binding region" description="OmpR/PhoB-type" evidence="9">
    <location>
        <begin position="127"/>
        <end position="226"/>
    </location>
</feature>
<feature type="modified residue" description="4-aspartylphosphate" evidence="8">
    <location>
        <position position="53"/>
    </location>
</feature>
<comment type="subcellular location">
    <subcellularLocation>
        <location evidence="1">Cytoplasm</location>
    </subcellularLocation>
</comment>
<evidence type="ECO:0000256" key="5">
    <source>
        <dbReference type="ARBA" id="ARBA00023015"/>
    </source>
</evidence>
<dbReference type="AlphaFoldDB" id="A0A934X8V3"/>
<dbReference type="InterPro" id="IPR001867">
    <property type="entry name" value="OmpR/PhoB-type_DNA-bd"/>
</dbReference>
<evidence type="ECO:0000259" key="11">
    <source>
        <dbReference type="PROSITE" id="PS51755"/>
    </source>
</evidence>
<dbReference type="CDD" id="cd00383">
    <property type="entry name" value="trans_reg_C"/>
    <property type="match status" value="1"/>
</dbReference>
<dbReference type="Gene3D" id="3.40.50.2300">
    <property type="match status" value="1"/>
</dbReference>
<feature type="domain" description="Response regulatory" evidence="10">
    <location>
        <begin position="4"/>
        <end position="117"/>
    </location>
</feature>
<dbReference type="PANTHER" id="PTHR48111:SF50">
    <property type="entry name" value="KDP OPERON TRANSCRIPTIONAL REGULATORY PROTEIN KDPE"/>
    <property type="match status" value="1"/>
</dbReference>
<gene>
    <name evidence="12" type="ORF">IPF40_15560</name>
</gene>
<dbReference type="SMART" id="SM00862">
    <property type="entry name" value="Trans_reg_C"/>
    <property type="match status" value="1"/>
</dbReference>
<evidence type="ECO:0000256" key="9">
    <source>
        <dbReference type="PROSITE-ProRule" id="PRU01091"/>
    </source>
</evidence>
<keyword evidence="3 8" id="KW-0597">Phosphoprotein</keyword>
<dbReference type="EMBL" id="JADIXZ010000010">
    <property type="protein sequence ID" value="MBK6302368.1"/>
    <property type="molecule type" value="Genomic_DNA"/>
</dbReference>
<dbReference type="GO" id="GO:0032993">
    <property type="term" value="C:protein-DNA complex"/>
    <property type="evidence" value="ECO:0007669"/>
    <property type="project" value="TreeGrafter"/>
</dbReference>